<dbReference type="GO" id="GO:0008270">
    <property type="term" value="F:zinc ion binding"/>
    <property type="evidence" value="ECO:0007669"/>
    <property type="project" value="InterPro"/>
</dbReference>
<keyword evidence="2" id="KW-0677">Repeat</keyword>
<dbReference type="FunFam" id="1.25.40.10:FF:000381">
    <property type="entry name" value="Pentatricopeptide repeat-containing protein"/>
    <property type="match status" value="1"/>
</dbReference>
<protein>
    <recommendedName>
        <fullName evidence="4">DYW domain-containing protein</fullName>
    </recommendedName>
</protein>
<accession>A0A498JHG2</accession>
<feature type="repeat" description="PPR" evidence="3">
    <location>
        <begin position="154"/>
        <end position="188"/>
    </location>
</feature>
<feature type="repeat" description="PPR" evidence="3">
    <location>
        <begin position="286"/>
        <end position="320"/>
    </location>
</feature>
<keyword evidence="6" id="KW-1185">Reference proteome</keyword>
<dbReference type="InterPro" id="IPR046960">
    <property type="entry name" value="PPR_At4g14850-like_plant"/>
</dbReference>
<dbReference type="Gramene" id="mRNA:MD07G0232900">
    <property type="protein sequence ID" value="CDS:MD07G0232900.1"/>
    <property type="gene ID" value="MD07G0232900"/>
</dbReference>
<dbReference type="Pfam" id="PF20430">
    <property type="entry name" value="Eplus_motif"/>
    <property type="match status" value="1"/>
</dbReference>
<dbReference type="Proteomes" id="UP000290289">
    <property type="component" value="Chromosome 7"/>
</dbReference>
<comment type="similarity">
    <text evidence="1">Belongs to the PPR family. PCMP-H subfamily.</text>
</comment>
<dbReference type="Gene3D" id="1.25.40.10">
    <property type="entry name" value="Tetratricopeptide repeat domain"/>
    <property type="match status" value="5"/>
</dbReference>
<organism evidence="5 6">
    <name type="scientific">Malus domestica</name>
    <name type="common">Apple</name>
    <name type="synonym">Pyrus malus</name>
    <dbReference type="NCBI Taxonomy" id="3750"/>
    <lineage>
        <taxon>Eukaryota</taxon>
        <taxon>Viridiplantae</taxon>
        <taxon>Streptophyta</taxon>
        <taxon>Embryophyta</taxon>
        <taxon>Tracheophyta</taxon>
        <taxon>Spermatophyta</taxon>
        <taxon>Magnoliopsida</taxon>
        <taxon>eudicotyledons</taxon>
        <taxon>Gunneridae</taxon>
        <taxon>Pentapetalae</taxon>
        <taxon>rosids</taxon>
        <taxon>fabids</taxon>
        <taxon>Rosales</taxon>
        <taxon>Rosaceae</taxon>
        <taxon>Amygdaloideae</taxon>
        <taxon>Maleae</taxon>
        <taxon>Malus</taxon>
    </lineage>
</organism>
<dbReference type="InterPro" id="IPR011990">
    <property type="entry name" value="TPR-like_helical_dom_sf"/>
</dbReference>
<dbReference type="InterPro" id="IPR046849">
    <property type="entry name" value="E2_motif"/>
</dbReference>
<dbReference type="FunFam" id="1.25.40.10:FF:001224">
    <property type="entry name" value="Pentatricopeptide repeat-containing protein chloroplastic"/>
    <property type="match status" value="1"/>
</dbReference>
<dbReference type="AlphaFoldDB" id="A0A498JHG2"/>
<feature type="repeat" description="PPR" evidence="3">
    <location>
        <begin position="84"/>
        <end position="118"/>
    </location>
</feature>
<evidence type="ECO:0000259" key="4">
    <source>
        <dbReference type="Pfam" id="PF14432"/>
    </source>
</evidence>
<feature type="repeat" description="PPR" evidence="3">
    <location>
        <begin position="590"/>
        <end position="624"/>
    </location>
</feature>
<sequence length="902" mass="100217">MSIAKITRFVVNTNEVNCFKETCLRVLSACNSQSLPEGICVHSPITKLGLDDDLYLTNNLLSLYAKCSGVESARHLFDEMPRRDVVSWTGMLSAYVRNGHYHDSLEFFDSMIVSGQCPNEFTLSSVLKSCSLLGELDYGTRIHTFVIKLGFEPNQFLGSSMIDLYAKCGLTEEACKIFRDMESGDTVSWTAIISSLVQAQKWRQALGYYIDMIYAARVHPNEFTFVKLFAASCSLGLNYGKLLHAHLIRFGMRLNLVLKTAMVNMYSKCQKMEDAIKVLNQTPEYDVLLWTSVISGFTQSLRVADAVAALHKMELSGIVPNNFTYSSMLKACSAVLSLELGKQIHLQVLKAGLEDDTCAGGALVDMYLKCSDLIEDGLRAFREITSPSVITWTSLIAGFAEHGFEQDSFQYFLEMRTVGVEPNSFTFSSILRACSTVKSLSQTQKIHGRIVKTKAGSDIAVGNALVDAYAALGMVDDAWHVINSMIHRDAITYTGLATRMNQLGNYEIALDLITRMQTDDVMMDRFSLASFLSASAGLASMETGKQLHCYSIKAGLGSGISVLNALVDLYGKCGCRDDAHRAFSEISEPDIVSWNCLISGLASSGYISSALSSFDNMRLAGFKPDSITFLLVLFACSHGGLVELGLEHFQSMREKYDIAPQLDHYSCLVDLLGRAGRLEDAMEAIMTMPFKPDALIYKTLLAACKLHKNISLGEYTARRGMELDPSDPAFYVLLASLYDDSGQPDLAKSTRQAMRERGLKKNVGQCWMEIRNRVHLFDAGDRSHPQINEIHEKVKSLITELKKRGYSYQDYEDSSYHIEKLAVAFGLLKTPRNASIRVSKNVRICGECHSFITLVTQFVDREIIVRDGNRLHIFNKGECSCKGAGNLQHKDCMDENVSLLTM</sequence>
<dbReference type="KEGG" id="mdm:103410301"/>
<dbReference type="InterPro" id="IPR002885">
    <property type="entry name" value="PPR_rpt"/>
</dbReference>
<dbReference type="EMBL" id="RDQH01000333">
    <property type="protein sequence ID" value="RXH95138.1"/>
    <property type="molecule type" value="Genomic_DNA"/>
</dbReference>
<dbReference type="InterPro" id="IPR032867">
    <property type="entry name" value="DYW_dom"/>
</dbReference>
<dbReference type="Pfam" id="PF20431">
    <property type="entry name" value="E_motif"/>
    <property type="match status" value="1"/>
</dbReference>
<dbReference type="SMR" id="A0A498JHG2"/>
<dbReference type="InterPro" id="IPR046848">
    <property type="entry name" value="E_motif"/>
</dbReference>
<name>A0A498JHG2_MALDO</name>
<feature type="repeat" description="PPR" evidence="3">
    <location>
        <begin position="388"/>
        <end position="422"/>
    </location>
</feature>
<evidence type="ECO:0000313" key="6">
    <source>
        <dbReference type="Proteomes" id="UP000290289"/>
    </source>
</evidence>
<dbReference type="GO" id="GO:0009451">
    <property type="term" value="P:RNA modification"/>
    <property type="evidence" value="ECO:0007669"/>
    <property type="project" value="InterPro"/>
</dbReference>
<evidence type="ECO:0000256" key="2">
    <source>
        <dbReference type="ARBA" id="ARBA00022737"/>
    </source>
</evidence>
<dbReference type="Pfam" id="PF14432">
    <property type="entry name" value="DYW_deaminase"/>
    <property type="match status" value="1"/>
</dbReference>
<feature type="domain" description="DYW" evidence="4">
    <location>
        <begin position="816"/>
        <end position="883"/>
    </location>
</feature>
<dbReference type="FunFam" id="1.25.40.10:FF:001093">
    <property type="entry name" value="Pentatricopeptide repeat-containing protein At2g34400"/>
    <property type="match status" value="1"/>
</dbReference>
<comment type="caution">
    <text evidence="5">The sequence shown here is derived from an EMBL/GenBank/DDBJ whole genome shotgun (WGS) entry which is preliminary data.</text>
</comment>
<dbReference type="Pfam" id="PF01535">
    <property type="entry name" value="PPR"/>
    <property type="match status" value="5"/>
</dbReference>
<dbReference type="Pfam" id="PF13041">
    <property type="entry name" value="PPR_2"/>
    <property type="match status" value="4"/>
</dbReference>
<evidence type="ECO:0000256" key="3">
    <source>
        <dbReference type="PROSITE-ProRule" id="PRU00708"/>
    </source>
</evidence>
<proteinExistence type="inferred from homology"/>
<dbReference type="PANTHER" id="PTHR47926">
    <property type="entry name" value="PENTATRICOPEPTIDE REPEAT-CONTAINING PROTEIN"/>
    <property type="match status" value="1"/>
</dbReference>
<dbReference type="PROSITE" id="PS51375">
    <property type="entry name" value="PPR"/>
    <property type="match status" value="5"/>
</dbReference>
<dbReference type="NCBIfam" id="TIGR00756">
    <property type="entry name" value="PPR"/>
    <property type="match status" value="6"/>
</dbReference>
<evidence type="ECO:0000313" key="5">
    <source>
        <dbReference type="EMBL" id="RXH95138.1"/>
    </source>
</evidence>
<evidence type="ECO:0000256" key="1">
    <source>
        <dbReference type="ARBA" id="ARBA00006643"/>
    </source>
</evidence>
<dbReference type="OrthoDB" id="1848122at2759"/>
<reference evidence="5 6" key="1">
    <citation type="submission" date="2018-10" db="EMBL/GenBank/DDBJ databases">
        <title>A high-quality apple genome assembly.</title>
        <authorList>
            <person name="Hu J."/>
        </authorList>
    </citation>
    <scope>NUCLEOTIDE SEQUENCE [LARGE SCALE GENOMIC DNA]</scope>
    <source>
        <strain evidence="6">cv. HFTH1</strain>
        <tissue evidence="5">Young leaf</tissue>
    </source>
</reference>
<gene>
    <name evidence="5" type="ORF">DVH24_024822</name>
</gene>
<dbReference type="FunFam" id="1.25.40.10:FF:000351">
    <property type="entry name" value="Pentatricopeptide repeat-containing protein"/>
    <property type="match status" value="1"/>
</dbReference>
<dbReference type="GO" id="GO:0003723">
    <property type="term" value="F:RNA binding"/>
    <property type="evidence" value="ECO:0007669"/>
    <property type="project" value="InterPro"/>
</dbReference>
<dbReference type="STRING" id="3750.A0A498JHG2"/>
<dbReference type="FunFam" id="1.25.40.10:FF:000227">
    <property type="entry name" value="Pentatricopeptide repeat-containing protein At3g13880"/>
    <property type="match status" value="1"/>
</dbReference>
<dbReference type="PANTHER" id="PTHR47926:SF471">
    <property type="entry name" value="DYW DOMAIN-CONTAINING PROTEIN"/>
    <property type="match status" value="1"/>
</dbReference>